<proteinExistence type="inferred from homology"/>
<protein>
    <submittedName>
        <fullName evidence="6">Hsp20/alpha crystallin family protein</fullName>
    </submittedName>
</protein>
<dbReference type="InterPro" id="IPR044587">
    <property type="entry name" value="HSP21-like"/>
</dbReference>
<dbReference type="InterPro" id="IPR002068">
    <property type="entry name" value="A-crystallin/Hsp20_dom"/>
</dbReference>
<dbReference type="CDD" id="cd06464">
    <property type="entry name" value="ACD_sHsps-like"/>
    <property type="match status" value="1"/>
</dbReference>
<dbReference type="PROSITE" id="PS01031">
    <property type="entry name" value="SHSP"/>
    <property type="match status" value="1"/>
</dbReference>
<evidence type="ECO:0000259" key="5">
    <source>
        <dbReference type="PROSITE" id="PS01031"/>
    </source>
</evidence>
<evidence type="ECO:0000256" key="2">
    <source>
        <dbReference type="PROSITE-ProRule" id="PRU00285"/>
    </source>
</evidence>
<keyword evidence="1" id="KW-0346">Stress response</keyword>
<evidence type="ECO:0000313" key="6">
    <source>
        <dbReference type="EMBL" id="MBC2604757.1"/>
    </source>
</evidence>
<comment type="similarity">
    <text evidence="2 3">Belongs to the small heat shock protein (HSP20) family.</text>
</comment>
<dbReference type="Gene3D" id="2.60.40.790">
    <property type="match status" value="1"/>
</dbReference>
<dbReference type="PANTHER" id="PTHR46733">
    <property type="entry name" value="26.5 KDA HEAT SHOCK PROTEIN, MITOCHONDRIAL"/>
    <property type="match status" value="1"/>
</dbReference>
<organism evidence="6 7">
    <name type="scientific">Pelagicoccus albus</name>
    <dbReference type="NCBI Taxonomy" id="415222"/>
    <lineage>
        <taxon>Bacteria</taxon>
        <taxon>Pseudomonadati</taxon>
        <taxon>Verrucomicrobiota</taxon>
        <taxon>Opitutia</taxon>
        <taxon>Puniceicoccales</taxon>
        <taxon>Pelagicoccaceae</taxon>
        <taxon>Pelagicoccus</taxon>
    </lineage>
</organism>
<gene>
    <name evidence="6" type="ORF">H5P27_01670</name>
</gene>
<dbReference type="GO" id="GO:0009408">
    <property type="term" value="P:response to heat"/>
    <property type="evidence" value="ECO:0007669"/>
    <property type="project" value="InterPro"/>
</dbReference>
<dbReference type="Pfam" id="PF00011">
    <property type="entry name" value="HSP20"/>
    <property type="match status" value="1"/>
</dbReference>
<accession>A0A7X1B3C7</accession>
<reference evidence="6 7" key="1">
    <citation type="submission" date="2020-07" db="EMBL/GenBank/DDBJ databases">
        <authorList>
            <person name="Feng X."/>
        </authorList>
    </citation>
    <scope>NUCLEOTIDE SEQUENCE [LARGE SCALE GENOMIC DNA]</scope>
    <source>
        <strain evidence="6 7">JCM23202</strain>
    </source>
</reference>
<evidence type="ECO:0000256" key="3">
    <source>
        <dbReference type="RuleBase" id="RU003616"/>
    </source>
</evidence>
<evidence type="ECO:0000256" key="1">
    <source>
        <dbReference type="ARBA" id="ARBA00023016"/>
    </source>
</evidence>
<dbReference type="PANTHER" id="PTHR46733:SF4">
    <property type="entry name" value="HEAT SHOCK PROTEIN 21, CHLOROPLASTIC"/>
    <property type="match status" value="1"/>
</dbReference>
<sequence>MNKELAKTEQNDRQEEAPVYRKPKYVVHSEENAYRLEVHLPGVSKDGARITLDGNILTIEADPSAAHSQDWQTFRRERPEGSFRLNLELNVDIDGDGIKAEVQDGVLSMLLPLAAKAAKRAIEIQ</sequence>
<dbReference type="EMBL" id="JACHVC010000001">
    <property type="protein sequence ID" value="MBC2604757.1"/>
    <property type="molecule type" value="Genomic_DNA"/>
</dbReference>
<dbReference type="InterPro" id="IPR008978">
    <property type="entry name" value="HSP20-like_chaperone"/>
</dbReference>
<feature type="compositionally biased region" description="Basic and acidic residues" evidence="4">
    <location>
        <begin position="1"/>
        <end position="19"/>
    </location>
</feature>
<dbReference type="SUPFAM" id="SSF49764">
    <property type="entry name" value="HSP20-like chaperones"/>
    <property type="match status" value="1"/>
</dbReference>
<comment type="caution">
    <text evidence="6">The sequence shown here is derived from an EMBL/GenBank/DDBJ whole genome shotgun (WGS) entry which is preliminary data.</text>
</comment>
<evidence type="ECO:0000256" key="4">
    <source>
        <dbReference type="SAM" id="MobiDB-lite"/>
    </source>
</evidence>
<keyword evidence="7" id="KW-1185">Reference proteome</keyword>
<dbReference type="Proteomes" id="UP000526501">
    <property type="component" value="Unassembled WGS sequence"/>
</dbReference>
<dbReference type="AlphaFoldDB" id="A0A7X1B3C7"/>
<evidence type="ECO:0000313" key="7">
    <source>
        <dbReference type="Proteomes" id="UP000526501"/>
    </source>
</evidence>
<feature type="domain" description="SHSP" evidence="5">
    <location>
        <begin position="16"/>
        <end position="125"/>
    </location>
</feature>
<feature type="region of interest" description="Disordered" evidence="4">
    <location>
        <begin position="1"/>
        <end position="20"/>
    </location>
</feature>
<name>A0A7X1B3C7_9BACT</name>
<dbReference type="RefSeq" id="WP_185658644.1">
    <property type="nucleotide sequence ID" value="NZ_CAWPOO010000001.1"/>
</dbReference>